<feature type="compositionally biased region" description="Basic residues" evidence="8">
    <location>
        <begin position="68"/>
        <end position="85"/>
    </location>
</feature>
<dbReference type="Pfam" id="PF10500">
    <property type="entry name" value="SR-25"/>
    <property type="match status" value="1"/>
</dbReference>
<dbReference type="EnsemblMetazoa" id="ACHR005524-RA">
    <property type="protein sequence ID" value="ACHR005524-PA"/>
    <property type="gene ID" value="ACHR005524"/>
</dbReference>
<reference evidence="9" key="2">
    <citation type="submission" date="2020-05" db="UniProtKB">
        <authorList>
            <consortium name="EnsemblMetazoa"/>
        </authorList>
    </citation>
    <scope>IDENTIFICATION</scope>
    <source>
        <strain evidence="9">ACHKN1017</strain>
    </source>
</reference>
<proteinExistence type="inferred from homology"/>
<keyword evidence="5" id="KW-0507">mRNA processing</keyword>
<dbReference type="GO" id="GO:0016607">
    <property type="term" value="C:nuclear speck"/>
    <property type="evidence" value="ECO:0007669"/>
    <property type="project" value="UniProtKB-SubCell"/>
</dbReference>
<dbReference type="Proteomes" id="UP000075881">
    <property type="component" value="Unassembled WGS sequence"/>
</dbReference>
<dbReference type="GO" id="GO:0006397">
    <property type="term" value="P:mRNA processing"/>
    <property type="evidence" value="ECO:0007669"/>
    <property type="project" value="UniProtKB-KW"/>
</dbReference>
<dbReference type="InterPro" id="IPR019532">
    <property type="entry name" value="Nucl_RNA-splicing_assoc_SR-25"/>
</dbReference>
<keyword evidence="6" id="KW-0508">mRNA splicing</keyword>
<evidence type="ECO:0000256" key="2">
    <source>
        <dbReference type="ARBA" id="ARBA00004604"/>
    </source>
</evidence>
<dbReference type="GO" id="GO:0005730">
    <property type="term" value="C:nucleolus"/>
    <property type="evidence" value="ECO:0007669"/>
    <property type="project" value="UniProtKB-SubCell"/>
</dbReference>
<protein>
    <recommendedName>
        <fullName evidence="4">ADP-ribosylation factor-like protein 6-interacting protein 4</fullName>
    </recommendedName>
</protein>
<feature type="compositionally biased region" description="Basic and acidic residues" evidence="8">
    <location>
        <begin position="86"/>
        <end position="100"/>
    </location>
</feature>
<evidence type="ECO:0000313" key="10">
    <source>
        <dbReference type="Proteomes" id="UP000075881"/>
    </source>
</evidence>
<accession>A0A182K439</accession>
<comment type="similarity">
    <text evidence="3">Belongs to the ARL6IP4 family.</text>
</comment>
<feature type="compositionally biased region" description="Basic residues" evidence="8">
    <location>
        <begin position="1"/>
        <end position="11"/>
    </location>
</feature>
<feature type="region of interest" description="Disordered" evidence="8">
    <location>
        <begin position="1"/>
        <end position="147"/>
    </location>
</feature>
<name>A0A182K439_9DIPT</name>
<evidence type="ECO:0000313" key="9">
    <source>
        <dbReference type="EnsemblMetazoa" id="ACHR005524-PA"/>
    </source>
</evidence>
<evidence type="ECO:0000256" key="7">
    <source>
        <dbReference type="ARBA" id="ARBA00023242"/>
    </source>
</evidence>
<dbReference type="VEuPathDB" id="VectorBase:ACHR005524"/>
<feature type="compositionally biased region" description="Low complexity" evidence="8">
    <location>
        <begin position="15"/>
        <end position="45"/>
    </location>
</feature>
<evidence type="ECO:0000256" key="1">
    <source>
        <dbReference type="ARBA" id="ARBA00004324"/>
    </source>
</evidence>
<dbReference type="AlphaFoldDB" id="A0A182K439"/>
<reference evidence="10" key="1">
    <citation type="submission" date="2013-03" db="EMBL/GenBank/DDBJ databases">
        <title>The Genome Sequence of Anopheles christyi ACHKN1017.</title>
        <authorList>
            <consortium name="The Broad Institute Genomics Platform"/>
            <person name="Neafsey D.E."/>
            <person name="Besansky N."/>
            <person name="Walker B."/>
            <person name="Young S.K."/>
            <person name="Zeng Q."/>
            <person name="Gargeya S."/>
            <person name="Fitzgerald M."/>
            <person name="Haas B."/>
            <person name="Abouelleil A."/>
            <person name="Allen A.W."/>
            <person name="Alvarado L."/>
            <person name="Arachchi H.M."/>
            <person name="Berlin A.M."/>
            <person name="Chapman S.B."/>
            <person name="Gainer-Dewar J."/>
            <person name="Goldberg J."/>
            <person name="Griggs A."/>
            <person name="Gujja S."/>
            <person name="Hansen M."/>
            <person name="Howarth C."/>
            <person name="Imamovic A."/>
            <person name="Ireland A."/>
            <person name="Larimer J."/>
            <person name="McCowan C."/>
            <person name="Murphy C."/>
            <person name="Pearson M."/>
            <person name="Poon T.W."/>
            <person name="Priest M."/>
            <person name="Roberts A."/>
            <person name="Saif S."/>
            <person name="Shea T."/>
            <person name="Sisk P."/>
            <person name="Sykes S."/>
            <person name="Wortman J."/>
            <person name="Nusbaum C."/>
            <person name="Birren B."/>
        </authorList>
    </citation>
    <scope>NUCLEOTIDE SEQUENCE [LARGE SCALE GENOMIC DNA]</scope>
    <source>
        <strain evidence="10">ACHKN1017</strain>
    </source>
</reference>
<dbReference type="STRING" id="43041.A0A182K439"/>
<feature type="compositionally biased region" description="Polar residues" evidence="8">
    <location>
        <begin position="117"/>
        <end position="126"/>
    </location>
</feature>
<comment type="subcellular location">
    <subcellularLocation>
        <location evidence="1">Nucleus speckle</location>
    </subcellularLocation>
    <subcellularLocation>
        <location evidence="2">Nucleus</location>
        <location evidence="2">Nucleolus</location>
    </subcellularLocation>
</comment>
<feature type="compositionally biased region" description="Basic residues" evidence="8">
    <location>
        <begin position="49"/>
        <end position="60"/>
    </location>
</feature>
<evidence type="ECO:0000256" key="6">
    <source>
        <dbReference type="ARBA" id="ARBA00023187"/>
    </source>
</evidence>
<keyword evidence="10" id="KW-1185">Reference proteome</keyword>
<keyword evidence="7" id="KW-0539">Nucleus</keyword>
<organism evidence="9 10">
    <name type="scientific">Anopheles christyi</name>
    <dbReference type="NCBI Taxonomy" id="43041"/>
    <lineage>
        <taxon>Eukaryota</taxon>
        <taxon>Metazoa</taxon>
        <taxon>Ecdysozoa</taxon>
        <taxon>Arthropoda</taxon>
        <taxon>Hexapoda</taxon>
        <taxon>Insecta</taxon>
        <taxon>Pterygota</taxon>
        <taxon>Neoptera</taxon>
        <taxon>Endopterygota</taxon>
        <taxon>Diptera</taxon>
        <taxon>Nematocera</taxon>
        <taxon>Culicoidea</taxon>
        <taxon>Culicidae</taxon>
        <taxon>Anophelinae</taxon>
        <taxon>Anopheles</taxon>
    </lineage>
</organism>
<evidence type="ECO:0000256" key="8">
    <source>
        <dbReference type="SAM" id="MobiDB-lite"/>
    </source>
</evidence>
<dbReference type="GO" id="GO:0008380">
    <property type="term" value="P:RNA splicing"/>
    <property type="evidence" value="ECO:0007669"/>
    <property type="project" value="UniProtKB-KW"/>
</dbReference>
<sequence>MKESRKRRKSRRDSTSSSSSSSSDSSASSTSTSPANSSSSSSRSSSVERKRRKKELKKRLAKQEKKESKAKKKALRKEKKARRKQEKLESKQAKRKLKEERKRRRQEKHSKDGVKEISNSGSTAATAPTVKDQNKGQPTAAGPPLLDCGIPLDLMNRKAMAPETREEYEARQSILRRVVDPETGRTRLIKGDGEIIEECVTRDRHKEINRQATVGDGAEFQRKTLGRNVR</sequence>
<evidence type="ECO:0000256" key="5">
    <source>
        <dbReference type="ARBA" id="ARBA00022664"/>
    </source>
</evidence>
<evidence type="ECO:0000256" key="4">
    <source>
        <dbReference type="ARBA" id="ARBA00017993"/>
    </source>
</evidence>
<evidence type="ECO:0000256" key="3">
    <source>
        <dbReference type="ARBA" id="ARBA00006852"/>
    </source>
</evidence>